<reference evidence="2 3" key="1">
    <citation type="journal article" date="2022" name="Nat. Plants">
        <title>Genomes of leafy and leafless Platanthera orchids illuminate the evolution of mycoheterotrophy.</title>
        <authorList>
            <person name="Li M.H."/>
            <person name="Liu K.W."/>
            <person name="Li Z."/>
            <person name="Lu H.C."/>
            <person name="Ye Q.L."/>
            <person name="Zhang D."/>
            <person name="Wang J.Y."/>
            <person name="Li Y.F."/>
            <person name="Zhong Z.M."/>
            <person name="Liu X."/>
            <person name="Yu X."/>
            <person name="Liu D.K."/>
            <person name="Tu X.D."/>
            <person name="Liu B."/>
            <person name="Hao Y."/>
            <person name="Liao X.Y."/>
            <person name="Jiang Y.T."/>
            <person name="Sun W.H."/>
            <person name="Chen J."/>
            <person name="Chen Y.Q."/>
            <person name="Ai Y."/>
            <person name="Zhai J.W."/>
            <person name="Wu S.S."/>
            <person name="Zhou Z."/>
            <person name="Hsiao Y.Y."/>
            <person name="Wu W.L."/>
            <person name="Chen Y.Y."/>
            <person name="Lin Y.F."/>
            <person name="Hsu J.L."/>
            <person name="Li C.Y."/>
            <person name="Wang Z.W."/>
            <person name="Zhao X."/>
            <person name="Zhong W.Y."/>
            <person name="Ma X.K."/>
            <person name="Ma L."/>
            <person name="Huang J."/>
            <person name="Chen G.Z."/>
            <person name="Huang M.Z."/>
            <person name="Huang L."/>
            <person name="Peng D.H."/>
            <person name="Luo Y.B."/>
            <person name="Zou S.Q."/>
            <person name="Chen S.P."/>
            <person name="Lan S."/>
            <person name="Tsai W.C."/>
            <person name="Van de Peer Y."/>
            <person name="Liu Z.J."/>
        </authorList>
    </citation>
    <scope>NUCLEOTIDE SEQUENCE [LARGE SCALE GENOMIC DNA]</scope>
    <source>
        <strain evidence="2">Lor287</strain>
    </source>
</reference>
<dbReference type="InterPro" id="IPR044170">
    <property type="entry name" value="RSS3-like"/>
</dbReference>
<evidence type="ECO:0000313" key="2">
    <source>
        <dbReference type="EMBL" id="KAK8940928.1"/>
    </source>
</evidence>
<evidence type="ECO:0000256" key="1">
    <source>
        <dbReference type="SAM" id="MobiDB-lite"/>
    </source>
</evidence>
<feature type="region of interest" description="Disordered" evidence="1">
    <location>
        <begin position="101"/>
        <end position="122"/>
    </location>
</feature>
<dbReference type="PANTHER" id="PTHR47375:SF1">
    <property type="entry name" value="GB|AAF34833.1"/>
    <property type="match status" value="1"/>
</dbReference>
<dbReference type="EMBL" id="JBBWWQ010000008">
    <property type="protein sequence ID" value="KAK8940928.1"/>
    <property type="molecule type" value="Genomic_DNA"/>
</dbReference>
<dbReference type="PANTHER" id="PTHR47375">
    <property type="entry name" value="GB|AAF34833.1"/>
    <property type="match status" value="1"/>
</dbReference>
<proteinExistence type="predicted"/>
<sequence length="231" mass="25682">MRHLFESLGYQSGFFHSQLFSSTRTTNPSPLPLPLKQTQAGRLPQQIFNWIHPPFHTAPPPPPPPHGFHHPSTTLASSKDPPTISFFNALNGRADDAKLLFGSDGLGSKPPVHHQQQQLMMSEKKVSAEEDKTEVSESGAEQHLRLESHSGKARKTDFRLTGDWRVMELLKPNTMAWCILSIANLQIAWGCFGGSHHIKKKRGRKKRERGKIASPPCPLALRGAVPRAEGE</sequence>
<feature type="region of interest" description="Disordered" evidence="1">
    <location>
        <begin position="54"/>
        <end position="80"/>
    </location>
</feature>
<keyword evidence="3" id="KW-1185">Reference proteome</keyword>
<gene>
    <name evidence="2" type="ORF">KSP39_PZI009952</name>
</gene>
<organism evidence="2 3">
    <name type="scientific">Platanthera zijinensis</name>
    <dbReference type="NCBI Taxonomy" id="2320716"/>
    <lineage>
        <taxon>Eukaryota</taxon>
        <taxon>Viridiplantae</taxon>
        <taxon>Streptophyta</taxon>
        <taxon>Embryophyta</taxon>
        <taxon>Tracheophyta</taxon>
        <taxon>Spermatophyta</taxon>
        <taxon>Magnoliopsida</taxon>
        <taxon>Liliopsida</taxon>
        <taxon>Asparagales</taxon>
        <taxon>Orchidaceae</taxon>
        <taxon>Orchidoideae</taxon>
        <taxon>Orchideae</taxon>
        <taxon>Orchidinae</taxon>
        <taxon>Platanthera</taxon>
    </lineage>
</organism>
<feature type="region of interest" description="Disordered" evidence="1">
    <location>
        <begin position="200"/>
        <end position="231"/>
    </location>
</feature>
<dbReference type="AlphaFoldDB" id="A0AAP0BJP3"/>
<feature type="compositionally biased region" description="Pro residues" evidence="1">
    <location>
        <begin position="56"/>
        <end position="66"/>
    </location>
</feature>
<feature type="compositionally biased region" description="Basic residues" evidence="1">
    <location>
        <begin position="200"/>
        <end position="209"/>
    </location>
</feature>
<protein>
    <submittedName>
        <fullName evidence="2">Uncharacterized protein</fullName>
    </submittedName>
</protein>
<dbReference type="Proteomes" id="UP001418222">
    <property type="component" value="Unassembled WGS sequence"/>
</dbReference>
<evidence type="ECO:0000313" key="3">
    <source>
        <dbReference type="Proteomes" id="UP001418222"/>
    </source>
</evidence>
<name>A0AAP0BJP3_9ASPA</name>
<accession>A0AAP0BJP3</accession>
<comment type="caution">
    <text evidence="2">The sequence shown here is derived from an EMBL/GenBank/DDBJ whole genome shotgun (WGS) entry which is preliminary data.</text>
</comment>